<reference evidence="2 3" key="2">
    <citation type="journal article" date="1996" name="DNA Res.">
        <title>Sequence analysis of the genome of the unicellular cyanobacterium Synechocystis sp. strain PCC6803. II. Sequence determination of the entire genome and assignment of potential protein-coding regions.</title>
        <authorList>
            <person name="Kaneko T."/>
            <person name="Sato S."/>
            <person name="Kotani H."/>
            <person name="Tanaka A."/>
            <person name="Asamizu E."/>
            <person name="Nakamura Y."/>
            <person name="Miyajima N."/>
            <person name="Hirosawa M."/>
            <person name="Sugiura M."/>
            <person name="Sasamoto S."/>
            <person name="Kimura T."/>
            <person name="Hosouchi T."/>
            <person name="Matsuno A."/>
            <person name="Muraki A."/>
            <person name="Nakazaki N."/>
            <person name="Naruo K."/>
            <person name="Okumura S."/>
            <person name="Shimpo S."/>
            <person name="Takeuchi C."/>
            <person name="Wada T."/>
            <person name="Watanabe A."/>
            <person name="Yamada M."/>
            <person name="Yasuda M."/>
            <person name="Tabata S."/>
        </authorList>
    </citation>
    <scope>NUCLEOTIDE SEQUENCE [LARGE SCALE GENOMIC DNA]</scope>
    <source>
        <strain evidence="3">ATCC 27184 / PCC 6803 / Kazusa</strain>
    </source>
</reference>
<reference evidence="2 3" key="1">
    <citation type="journal article" date="1995" name="DNA Res.">
        <title>Sequence analysis of the genome of the unicellular cyanobacterium Synechocystis sp. strain PCC6803. I. Sequence features in the 1 Mb region from map positions 64% to 92% of the genome.</title>
        <authorList>
            <person name="Kaneko T."/>
            <person name="Tanaka A."/>
            <person name="Sato S."/>
            <person name="Kotani H."/>
            <person name="Sazuka T."/>
            <person name="Miyajima N."/>
            <person name="Sugiura M."/>
            <person name="Tabata S."/>
        </authorList>
    </citation>
    <scope>NUCLEOTIDE SEQUENCE [LARGE SCALE GENOMIC DNA]</scope>
    <source>
        <strain evidence="3">ATCC 27184 / PCC 6803 / Kazusa</strain>
    </source>
</reference>
<dbReference type="GO" id="GO:0046556">
    <property type="term" value="F:alpha-L-arabinofuranosidase activity"/>
    <property type="evidence" value="ECO:0007669"/>
    <property type="project" value="InterPro"/>
</dbReference>
<evidence type="ECO:0000259" key="1">
    <source>
        <dbReference type="Pfam" id="PF05270"/>
    </source>
</evidence>
<dbReference type="InterPro" id="IPR007934">
    <property type="entry name" value="AbfB_ABD"/>
</dbReference>
<dbReference type="CAZy" id="CBM42">
    <property type="family name" value="Carbohydrate-Binding Module Family 42"/>
</dbReference>
<proteinExistence type="predicted"/>
<dbReference type="STRING" id="1148.gene:10500101"/>
<dbReference type="GO" id="GO:0046373">
    <property type="term" value="P:L-arabinose metabolic process"/>
    <property type="evidence" value="ECO:0007669"/>
    <property type="project" value="InterPro"/>
</dbReference>
<dbReference type="InParanoid" id="Q55841"/>
<sequence length="177" mass="20485">MKLLPLLPLFGLTVALAIPSMAILGGPRQIQAQSPYVRYESVNYPQRYIRHRNYLGYIEPVKTSLDELDSSFRVTTGLANPNCISLESRNFPNYFLRHRNYRIILSANENNDLFRQDATFCPRNGLNSQGGVSFESNNYPGHYIRHRNFELWLDKFSGFTESTIFRNDATFIQRDVP</sequence>
<dbReference type="PIR" id="S76653">
    <property type="entry name" value="S76653"/>
</dbReference>
<dbReference type="Proteomes" id="UP000001425">
    <property type="component" value="Chromosome"/>
</dbReference>
<feature type="domain" description="Alpha-L-arabinofuranosidase B arabinose-binding" evidence="1">
    <location>
        <begin position="38"/>
        <end position="172"/>
    </location>
</feature>
<dbReference type="PaxDb" id="1148-1001759"/>
<dbReference type="eggNOG" id="COG1621">
    <property type="taxonomic scope" value="Bacteria"/>
</dbReference>
<dbReference type="InterPro" id="IPR036195">
    <property type="entry name" value="AbfB_ABD_sf"/>
</dbReference>
<dbReference type="PhylomeDB" id="Q55841"/>
<dbReference type="AlphaFoldDB" id="Q55841"/>
<evidence type="ECO:0000313" key="3">
    <source>
        <dbReference type="Proteomes" id="UP000001425"/>
    </source>
</evidence>
<gene>
    <name evidence="2" type="primary">abfB</name>
</gene>
<dbReference type="CDD" id="cd23399">
    <property type="entry name" value="beta-trefoil_ABD_ABFB"/>
    <property type="match status" value="1"/>
</dbReference>
<dbReference type="Pfam" id="PF05270">
    <property type="entry name" value="AbfB"/>
    <property type="match status" value="1"/>
</dbReference>
<evidence type="ECO:0000313" key="2">
    <source>
        <dbReference type="EMBL" id="BAA10597.1"/>
    </source>
</evidence>
<accession>Q55841</accession>
<organism evidence="2 3">
    <name type="scientific">Synechocystis sp. (strain ATCC 27184 / PCC 6803 / Kazusa)</name>
    <dbReference type="NCBI Taxonomy" id="1111708"/>
    <lineage>
        <taxon>Bacteria</taxon>
        <taxon>Bacillati</taxon>
        <taxon>Cyanobacteriota</taxon>
        <taxon>Cyanophyceae</taxon>
        <taxon>Synechococcales</taxon>
        <taxon>Merismopediaceae</taxon>
        <taxon>Synechocystis</taxon>
    </lineage>
</organism>
<dbReference type="SUPFAM" id="SSF110221">
    <property type="entry name" value="AbfB domain"/>
    <property type="match status" value="1"/>
</dbReference>
<dbReference type="EnsemblBacteria" id="BAA10597">
    <property type="protein sequence ID" value="BAA10597"/>
    <property type="gene ID" value="BAA10597"/>
</dbReference>
<name>Q55841_SYNY3</name>
<dbReference type="KEGG" id="syn:slr0518"/>
<protein>
    <submittedName>
        <fullName evidence="2">Arabinofuranosidase</fullName>
    </submittedName>
</protein>
<keyword evidence="3" id="KW-1185">Reference proteome</keyword>
<dbReference type="Gene3D" id="2.80.10.50">
    <property type="match status" value="1"/>
</dbReference>
<dbReference type="EMBL" id="BA000022">
    <property type="protein sequence ID" value="BAA10597.1"/>
    <property type="molecule type" value="Genomic_DNA"/>
</dbReference>